<keyword evidence="2" id="KW-1185">Reference proteome</keyword>
<accession>A0ACB1BA61</accession>
<organism evidence="1 2">
    <name type="scientific">Meloidogyne enterolobii</name>
    <name type="common">Root-knot nematode worm</name>
    <name type="synonym">Meloidogyne mayaguensis</name>
    <dbReference type="NCBI Taxonomy" id="390850"/>
    <lineage>
        <taxon>Eukaryota</taxon>
        <taxon>Metazoa</taxon>
        <taxon>Ecdysozoa</taxon>
        <taxon>Nematoda</taxon>
        <taxon>Chromadorea</taxon>
        <taxon>Rhabditida</taxon>
        <taxon>Tylenchina</taxon>
        <taxon>Tylenchomorpha</taxon>
        <taxon>Tylenchoidea</taxon>
        <taxon>Meloidogynidae</taxon>
        <taxon>Meloidogyninae</taxon>
        <taxon>Meloidogyne</taxon>
    </lineage>
</organism>
<evidence type="ECO:0000313" key="1">
    <source>
        <dbReference type="EMBL" id="CAK5126765.1"/>
    </source>
</evidence>
<sequence length="252" mass="28612">MFNIKKLFFKFWPSNQTNNFVAHIRVVMEGGMLILYSRNSHRSLSGCPVAYADKINKRQQQKSLKGTPERGSSSEPSTSLVNNKNGRKHSFSLIKNKEGGENNCCEINKEQKQQPVDLSFNLQQRKLQINEQIGDLPIQNELREALMAGFQRQMLIQAALLCSTNNQPTKINSDLIEKEENNEGENKKETKINLIKRPRLELQTENNQQEGENNSSLLNSNQLEQMENILLSRGFQLPNGGLATLNSGKQIN</sequence>
<reference evidence="1" key="1">
    <citation type="submission" date="2023-11" db="EMBL/GenBank/DDBJ databases">
        <authorList>
            <person name="Poullet M."/>
        </authorList>
    </citation>
    <scope>NUCLEOTIDE SEQUENCE</scope>
    <source>
        <strain evidence="1">E1834</strain>
    </source>
</reference>
<dbReference type="Proteomes" id="UP001497535">
    <property type="component" value="Unassembled WGS sequence"/>
</dbReference>
<proteinExistence type="predicted"/>
<name>A0ACB1BA61_MELEN</name>
<dbReference type="EMBL" id="CAVMJV010000230">
    <property type="protein sequence ID" value="CAK5126765.1"/>
    <property type="molecule type" value="Genomic_DNA"/>
</dbReference>
<comment type="caution">
    <text evidence="1">The sequence shown here is derived from an EMBL/GenBank/DDBJ whole genome shotgun (WGS) entry which is preliminary data.</text>
</comment>
<protein>
    <submittedName>
        <fullName evidence="1">Uncharacterized protein</fullName>
    </submittedName>
</protein>
<evidence type="ECO:0000313" key="2">
    <source>
        <dbReference type="Proteomes" id="UP001497535"/>
    </source>
</evidence>
<gene>
    <name evidence="1" type="ORF">MENTE1834_LOCUS48395</name>
</gene>